<evidence type="ECO:0000313" key="2">
    <source>
        <dbReference type="Proteomes" id="UP000035680"/>
    </source>
</evidence>
<keyword evidence="1" id="KW-0812">Transmembrane</keyword>
<dbReference type="Proteomes" id="UP000035680">
    <property type="component" value="Unassembled WGS sequence"/>
</dbReference>
<proteinExistence type="predicted"/>
<feature type="transmembrane region" description="Helical" evidence="1">
    <location>
        <begin position="78"/>
        <end position="99"/>
    </location>
</feature>
<accession>A0A0K0F447</accession>
<evidence type="ECO:0000256" key="1">
    <source>
        <dbReference type="SAM" id="Phobius"/>
    </source>
</evidence>
<organism evidence="2 3">
    <name type="scientific">Strongyloides venezuelensis</name>
    <name type="common">Threadworm</name>
    <dbReference type="NCBI Taxonomy" id="75913"/>
    <lineage>
        <taxon>Eukaryota</taxon>
        <taxon>Metazoa</taxon>
        <taxon>Ecdysozoa</taxon>
        <taxon>Nematoda</taxon>
        <taxon>Chromadorea</taxon>
        <taxon>Rhabditida</taxon>
        <taxon>Tylenchina</taxon>
        <taxon>Panagrolaimomorpha</taxon>
        <taxon>Strongyloidoidea</taxon>
        <taxon>Strongyloididae</taxon>
        <taxon>Strongyloides</taxon>
    </lineage>
</organism>
<evidence type="ECO:0000313" key="3">
    <source>
        <dbReference type="WBParaSite" id="SVE_0358300.1"/>
    </source>
</evidence>
<feature type="transmembrane region" description="Helical" evidence="1">
    <location>
        <begin position="152"/>
        <end position="172"/>
    </location>
</feature>
<keyword evidence="1" id="KW-1133">Transmembrane helix</keyword>
<reference evidence="3" key="2">
    <citation type="submission" date="2015-08" db="UniProtKB">
        <authorList>
            <consortium name="WormBaseParasite"/>
        </authorList>
    </citation>
    <scope>IDENTIFICATION</scope>
</reference>
<keyword evidence="2" id="KW-1185">Reference proteome</keyword>
<feature type="transmembrane region" description="Helical" evidence="1">
    <location>
        <begin position="120"/>
        <end position="140"/>
    </location>
</feature>
<name>A0A0K0F447_STRVS</name>
<reference evidence="2" key="1">
    <citation type="submission" date="2014-07" db="EMBL/GenBank/DDBJ databases">
        <authorList>
            <person name="Martin A.A"/>
            <person name="De Silva N."/>
        </authorList>
    </citation>
    <scope>NUCLEOTIDE SEQUENCE</scope>
</reference>
<dbReference type="AlphaFoldDB" id="A0A0K0F447"/>
<dbReference type="WBParaSite" id="SVE_0358300.1">
    <property type="protein sequence ID" value="SVE_0358300.1"/>
    <property type="gene ID" value="SVE_0358300"/>
</dbReference>
<keyword evidence="1" id="KW-0472">Membrane</keyword>
<protein>
    <submittedName>
        <fullName evidence="3">Transmembrane protein</fullName>
    </submittedName>
</protein>
<sequence>MIYKKEKKGQMPNRRIFLLFLYTCSITLASLLFLWSGIYCQFYHCIIDKSDNPKSRGFSNLFSNEDLITTDSDNITEYVPTLSLIISIMVLISSIAWFINNTVYKATEFMRNYSCLEMPSAVFSSLLSGVCAVVEIHYTYHDQSTYWGEKWSFPATAASLLLFIHAAIVFALT</sequence>
<feature type="transmembrane region" description="Helical" evidence="1">
    <location>
        <begin position="16"/>
        <end position="35"/>
    </location>
</feature>